<proteinExistence type="predicted"/>
<dbReference type="AlphaFoldDB" id="A0A1T4T7D2"/>
<accession>A0A1T4T7D2</accession>
<dbReference type="Proteomes" id="UP000190367">
    <property type="component" value="Unassembled WGS sequence"/>
</dbReference>
<organism evidence="1 2">
    <name type="scientific">Chitinophaga eiseniae</name>
    <dbReference type="NCBI Taxonomy" id="634771"/>
    <lineage>
        <taxon>Bacteria</taxon>
        <taxon>Pseudomonadati</taxon>
        <taxon>Bacteroidota</taxon>
        <taxon>Chitinophagia</taxon>
        <taxon>Chitinophagales</taxon>
        <taxon>Chitinophagaceae</taxon>
        <taxon>Chitinophaga</taxon>
    </lineage>
</organism>
<evidence type="ECO:0000313" key="1">
    <source>
        <dbReference type="EMBL" id="SKA36404.1"/>
    </source>
</evidence>
<evidence type="ECO:0000313" key="2">
    <source>
        <dbReference type="Proteomes" id="UP000190367"/>
    </source>
</evidence>
<dbReference type="STRING" id="634771.SAMN04488128_10499"/>
<protein>
    <submittedName>
        <fullName evidence="1">Uncharacterized protein</fullName>
    </submittedName>
</protein>
<reference evidence="2" key="1">
    <citation type="submission" date="2017-02" db="EMBL/GenBank/DDBJ databases">
        <authorList>
            <person name="Varghese N."/>
            <person name="Submissions S."/>
        </authorList>
    </citation>
    <scope>NUCLEOTIDE SEQUENCE [LARGE SCALE GENOMIC DNA]</scope>
    <source>
        <strain evidence="2">DSM 22224</strain>
    </source>
</reference>
<gene>
    <name evidence="1" type="ORF">SAMN04488128_10499</name>
</gene>
<dbReference type="EMBL" id="FUWZ01000004">
    <property type="protein sequence ID" value="SKA36404.1"/>
    <property type="molecule type" value="Genomic_DNA"/>
</dbReference>
<keyword evidence="2" id="KW-1185">Reference proteome</keyword>
<sequence length="31" mass="3472">MVKQYGVYTGNKQPTGLVIDVLQRITAGKHR</sequence>
<name>A0A1T4T7D2_9BACT</name>